<reference evidence="2 3" key="1">
    <citation type="submission" date="2017-11" db="EMBL/GenBank/DDBJ databases">
        <title>Genome sequencing of a diverse group of Pseudomonas species.</title>
        <authorList>
            <person name="Loper J."/>
        </authorList>
    </citation>
    <scope>NUCLEOTIDE SEQUENCE [LARGE SCALE GENOMIC DNA]</scope>
    <source>
        <strain evidence="2 3">LMG 25716</strain>
    </source>
</reference>
<dbReference type="Proteomes" id="UP000232455">
    <property type="component" value="Unassembled WGS sequence"/>
</dbReference>
<protein>
    <recommendedName>
        <fullName evidence="4">Alginate lyase</fullName>
    </recommendedName>
</protein>
<dbReference type="EMBL" id="PHHE01000001">
    <property type="protein sequence ID" value="PKA68638.1"/>
    <property type="molecule type" value="Genomic_DNA"/>
</dbReference>
<sequence length="332" mass="37827">MKKISIAILIMATAAGSAHAFKLNPMNRYIVAPQGTAADHFSEPVHERITRLARERFVKRCVEETPNDAVCKLNSSPDAVIQDSLIRGVWWNDDPNQSLYRISALTWVGHMWDAKRRANNSAYTIDSRYKMHYRSHYGDMQFLHSMASADGEKAVDTKQKILMWAEFAYRMATNELKPATHFKAVKIENLNRYFARQADWQLSYIMQPKYHLEDTPNDFADHALGSLLHMVEDSYSAAHIERDYAATKACPTGHIKRFLAYTHQDSAKHGAADTWAAYKSSGQAEMPVDVSAQLIWFARRKADWAKEVAPYLDKVVYCTEEATEVADSGIYH</sequence>
<keyword evidence="1" id="KW-0732">Signal</keyword>
<gene>
    <name evidence="2" type="ORF">ATI02_1423</name>
</gene>
<proteinExistence type="predicted"/>
<feature type="chain" id="PRO_5046955236" description="Alginate lyase" evidence="1">
    <location>
        <begin position="21"/>
        <end position="332"/>
    </location>
</feature>
<name>A0ABX4PXX9_9PSED</name>
<comment type="caution">
    <text evidence="2">The sequence shown here is derived from an EMBL/GenBank/DDBJ whole genome shotgun (WGS) entry which is preliminary data.</text>
</comment>
<evidence type="ECO:0008006" key="4">
    <source>
        <dbReference type="Google" id="ProtNLM"/>
    </source>
</evidence>
<dbReference type="RefSeq" id="WP_095187614.1">
    <property type="nucleotide sequence ID" value="NZ_JAVLSL010000024.1"/>
</dbReference>
<evidence type="ECO:0000313" key="2">
    <source>
        <dbReference type="EMBL" id="PKA68638.1"/>
    </source>
</evidence>
<accession>A0ABX4PXX9</accession>
<feature type="signal peptide" evidence="1">
    <location>
        <begin position="1"/>
        <end position="20"/>
    </location>
</feature>
<organism evidence="2 3">
    <name type="scientific">Pseudomonas baetica</name>
    <dbReference type="NCBI Taxonomy" id="674054"/>
    <lineage>
        <taxon>Bacteria</taxon>
        <taxon>Pseudomonadati</taxon>
        <taxon>Pseudomonadota</taxon>
        <taxon>Gammaproteobacteria</taxon>
        <taxon>Pseudomonadales</taxon>
        <taxon>Pseudomonadaceae</taxon>
        <taxon>Pseudomonas</taxon>
    </lineage>
</organism>
<keyword evidence="3" id="KW-1185">Reference proteome</keyword>
<evidence type="ECO:0000313" key="3">
    <source>
        <dbReference type="Proteomes" id="UP000232455"/>
    </source>
</evidence>
<evidence type="ECO:0000256" key="1">
    <source>
        <dbReference type="SAM" id="SignalP"/>
    </source>
</evidence>